<feature type="compositionally biased region" description="Low complexity" evidence="17">
    <location>
        <begin position="1351"/>
        <end position="1374"/>
    </location>
</feature>
<evidence type="ECO:0000313" key="20">
    <source>
        <dbReference type="Proteomes" id="UP001170481"/>
    </source>
</evidence>
<feature type="binding site" evidence="16">
    <location>
        <position position="301"/>
    </location>
    <ligand>
        <name>Mg(2+)</name>
        <dbReference type="ChEBI" id="CHEBI:18420"/>
        <note>catalytic</note>
    </ligand>
</feature>
<feature type="compositionally biased region" description="Low complexity" evidence="17">
    <location>
        <begin position="1029"/>
        <end position="1044"/>
    </location>
</feature>
<keyword evidence="10 16" id="KW-0255">Endonuclease</keyword>
<dbReference type="SUPFAM" id="SSF50249">
    <property type="entry name" value="Nucleic acid-binding proteins"/>
    <property type="match status" value="1"/>
</dbReference>
<feature type="compositionally biased region" description="Basic and acidic residues" evidence="17">
    <location>
        <begin position="782"/>
        <end position="797"/>
    </location>
</feature>
<evidence type="ECO:0000256" key="15">
    <source>
        <dbReference type="ARBA" id="ARBA00023136"/>
    </source>
</evidence>
<keyword evidence="4 16" id="KW-0997">Cell inner membrane</keyword>
<evidence type="ECO:0000256" key="7">
    <source>
        <dbReference type="ARBA" id="ARBA00022722"/>
    </source>
</evidence>
<feature type="compositionally biased region" description="Basic and acidic residues" evidence="17">
    <location>
        <begin position="838"/>
        <end position="876"/>
    </location>
</feature>
<dbReference type="GO" id="GO:0019843">
    <property type="term" value="F:rRNA binding"/>
    <property type="evidence" value="ECO:0007669"/>
    <property type="project" value="UniProtKB-KW"/>
</dbReference>
<dbReference type="InterPro" id="IPR003029">
    <property type="entry name" value="S1_domain"/>
</dbReference>
<feature type="compositionally biased region" description="Basic and acidic residues" evidence="17">
    <location>
        <begin position="1332"/>
        <end position="1350"/>
    </location>
</feature>
<evidence type="ECO:0000259" key="18">
    <source>
        <dbReference type="PROSITE" id="PS50126"/>
    </source>
</evidence>
<comment type="cofactor">
    <cofactor evidence="16">
        <name>Zn(2+)</name>
        <dbReference type="ChEBI" id="CHEBI:29105"/>
    </cofactor>
    <text evidence="16">Binds 2 Zn(2+) ions per homotetramer.</text>
</comment>
<sequence length="1374" mass="147914">MKRMLINATQPEELRVALVDGQRLYDLDIESGAREQKKANIYRGKITRIEPSLEACFVDFGAERHGFLPLKEISREYFSKDPGQGRPNIREVLKEGQEVIVQVDKEERGNKGAALTTFISLAGRFLVLMPNNPRAGGISRRIEGEERAQLKEAMNSLTLPDKMGVIVRTAGIGKSAEELQWDLDYLAQVWDAVTKAASSRPAPFLIYRESNVIIRAMRDYLRNDIGEVLIDSPEVQEEALSFVRQVMPSYQQKIKLYEDDVPLFSRFQIESQIETAYQREVKLPSGGAIVIDHTEALVSIDINSARATRGSDIEETALQTNLEASDEIARQLRLRDIGGLVVIDFIDMTPARNQREVENRVRDALKIDRARVQIGRISRFGLMEMSRQRLRPSLGETSGVVCPRCDGQGTIRDVRSMALSIMRLIEEEAMKERSSQIRAILPVPVATYLLNEKRATLFDIERRQGVNVVLLPNPELDTPHYEVVRLRDDHVDEDGADKSSFELSVETEVGKEPDPNFDKPPARTEAAVKSVSHTTPAPVAAPEAPAAAPAAVAESADSSNDSDSRNGKNNGNRRRNGNGSSNGRNRQESRNESRNDTRSEGRNDNRQSSRNDNRQGNRSSQGNDTRAQASKQEVVAQPSAQTPARTAAPATGGGLLSRLARGFSRLLGNDNDTAVPAKSSEARKALEKARERRETVSEASAPAAARNDSRNGRNAERSNDRSSDGRGNERDDNRKDSRRRNDNASRNNDGESRNSGNDSRGNDADSSSQNDGRSNNKRRQRNDRGNRRKSNESRQDSQQEIVTNDSKPQAEPEQTPQADNSPKAEARSSDSQNAKADNASKRDSGKRGDKPARGEKPAKTDKAEQVDSKQARESIKAAEQAEQVEQQVSSEDQQTRNNPRVRSRQHALNPQAVEEQKSLKAMTLAGPQAAAAPAAATSAAAAVPAIAEEGAEAVSATTAAPQGEANAPQGKESAPQDENSTAAQDAPASAEQSASADPAVAVAPEVSEPSNEALKETVAPESAVSDVQASEPATAEVPEPVVEAPVEEASEAPVTGAHQAQKTEQHAAQRTEQHAVQQPSVHQPQASSAADDAVDTPAVTAAEVAPEAAADEQSLKESVTSEAAVPEAPAVAEQSVQAPAAEAQAAEQTEAQAPVAEADTASQPAQPVAEEPAVEDAAVEDAAAEQPVQEAAHEEAPQQAETSEVKVTQSADVASTEIAPAVSTERTADTVAEAAEGAQSAEGSDATAEGAESAVNVSASVENAPAETAFATAERHDNVAVAQAVSDDSHTGEVADSEHKQAPSERGETTAAEGAQQDSTQPATETRRRRGERAYNDPREVRRREREAAERAAAQQASAETQDTTAQDDSNTSH</sequence>
<evidence type="ECO:0000256" key="1">
    <source>
        <dbReference type="ARBA" id="ARBA00005663"/>
    </source>
</evidence>
<keyword evidence="6 16" id="KW-0819">tRNA processing</keyword>
<dbReference type="RefSeq" id="WP_303595579.1">
    <property type="nucleotide sequence ID" value="NZ_JAUORK010000035.1"/>
</dbReference>
<gene>
    <name evidence="16 19" type="primary">rne</name>
    <name evidence="19" type="ORF">Q4535_17140</name>
</gene>
<comment type="caution">
    <text evidence="19">The sequence shown here is derived from an EMBL/GenBank/DDBJ whole genome shotgun (WGS) entry which is preliminary data.</text>
</comment>
<dbReference type="NCBIfam" id="NF008074">
    <property type="entry name" value="PRK10811.1"/>
    <property type="match status" value="1"/>
</dbReference>
<feature type="binding site" evidence="16">
    <location>
        <position position="344"/>
    </location>
    <ligand>
        <name>Mg(2+)</name>
        <dbReference type="ChEBI" id="CHEBI:18420"/>
        <note>catalytic</note>
    </ligand>
</feature>
<dbReference type="GO" id="GO:0000287">
    <property type="term" value="F:magnesium ion binding"/>
    <property type="evidence" value="ECO:0007669"/>
    <property type="project" value="UniProtKB-UniRule"/>
</dbReference>
<protein>
    <recommendedName>
        <fullName evidence="16">Ribonuclease E</fullName>
        <shortName evidence="16">RNase E</shortName>
        <ecNumber evidence="16">3.1.26.12</ecNumber>
    </recommendedName>
</protein>
<evidence type="ECO:0000256" key="9">
    <source>
        <dbReference type="ARBA" id="ARBA00022730"/>
    </source>
</evidence>
<feature type="binding site" evidence="16">
    <location>
        <position position="402"/>
    </location>
    <ligand>
        <name>Zn(2+)</name>
        <dbReference type="ChEBI" id="CHEBI:29105"/>
        <note>ligand shared between dimeric partners</note>
    </ligand>
</feature>
<dbReference type="Gene3D" id="2.40.50.140">
    <property type="entry name" value="Nucleic acid-binding proteins"/>
    <property type="match status" value="1"/>
</dbReference>
<feature type="compositionally biased region" description="Low complexity" evidence="17">
    <location>
        <begin position="1232"/>
        <end position="1246"/>
    </location>
</feature>
<evidence type="ECO:0000256" key="4">
    <source>
        <dbReference type="ARBA" id="ARBA00022519"/>
    </source>
</evidence>
<feature type="compositionally biased region" description="Basic and acidic residues" evidence="17">
    <location>
        <begin position="1061"/>
        <end position="1073"/>
    </location>
</feature>
<dbReference type="GO" id="GO:0000049">
    <property type="term" value="F:tRNA binding"/>
    <property type="evidence" value="ECO:0007669"/>
    <property type="project" value="UniProtKB-KW"/>
</dbReference>
<dbReference type="GO" id="GO:0005737">
    <property type="term" value="C:cytoplasm"/>
    <property type="evidence" value="ECO:0007669"/>
    <property type="project" value="UniProtKB-SubCell"/>
</dbReference>
<dbReference type="InterPro" id="IPR019307">
    <property type="entry name" value="RNA-bd_AU-1/RNase_E/G"/>
</dbReference>
<dbReference type="NCBIfam" id="TIGR00757">
    <property type="entry name" value="RNaseEG"/>
    <property type="match status" value="1"/>
</dbReference>
<keyword evidence="13 16" id="KW-0460">Magnesium</keyword>
<dbReference type="Gene3D" id="3.40.1260.20">
    <property type="entry name" value="Ribonuclease E, catalytic domain"/>
    <property type="match status" value="1"/>
</dbReference>
<comment type="similarity">
    <text evidence="1">Belongs to the RNase E/G family. RNase G subfamily.</text>
</comment>
<dbReference type="GO" id="GO:0008033">
    <property type="term" value="P:tRNA processing"/>
    <property type="evidence" value="ECO:0007669"/>
    <property type="project" value="UniProtKB-UniRule"/>
</dbReference>
<evidence type="ECO:0000256" key="6">
    <source>
        <dbReference type="ARBA" id="ARBA00022694"/>
    </source>
</evidence>
<keyword evidence="5 16" id="KW-0698">rRNA processing</keyword>
<keyword evidence="11 16" id="KW-0378">Hydrolase</keyword>
<feature type="compositionally biased region" description="Basic and acidic residues" evidence="17">
    <location>
        <begin position="1287"/>
        <end position="1308"/>
    </location>
</feature>
<dbReference type="FunFam" id="2.40.50.140:FF:000040">
    <property type="entry name" value="Ribonuclease E"/>
    <property type="match status" value="1"/>
</dbReference>
<dbReference type="HAMAP" id="MF_00970">
    <property type="entry name" value="RNase_E"/>
    <property type="match status" value="1"/>
</dbReference>
<feature type="compositionally biased region" description="Polar residues" evidence="17">
    <location>
        <begin position="798"/>
        <end position="820"/>
    </location>
</feature>
<comment type="subunit">
    <text evidence="16">Component of the RNA degradosome, which is a multiprotein complex involved in RNA processing and mRNA degradation. Within the RNA degradosome, RNase E assembles into a homotetramer formed by a dimer of dimers.</text>
</comment>
<comment type="cofactor">
    <cofactor evidence="16">
        <name>Mg(2+)</name>
        <dbReference type="ChEBI" id="CHEBI:18420"/>
    </cofactor>
    <text evidence="16">Binds 1 Mg(2+) ion per subunit.</text>
</comment>
<reference evidence="19" key="1">
    <citation type="submission" date="2023-07" db="EMBL/GenBank/DDBJ databases">
        <title>Genome content predicts the carbon catabolic preferences of heterotrophic bacteria.</title>
        <authorList>
            <person name="Gralka M."/>
        </authorList>
    </citation>
    <scope>NUCLEOTIDE SEQUENCE</scope>
    <source>
        <strain evidence="19">C2R13</strain>
    </source>
</reference>
<feature type="compositionally biased region" description="Low complexity" evidence="17">
    <location>
        <begin position="1083"/>
        <end position="1112"/>
    </location>
</feature>
<dbReference type="SMART" id="SM00316">
    <property type="entry name" value="S1"/>
    <property type="match status" value="1"/>
</dbReference>
<evidence type="ECO:0000256" key="17">
    <source>
        <dbReference type="SAM" id="MobiDB-lite"/>
    </source>
</evidence>
<organism evidence="19 20">
    <name type="scientific">Cobetia amphilecti</name>
    <dbReference type="NCBI Taxonomy" id="1055104"/>
    <lineage>
        <taxon>Bacteria</taxon>
        <taxon>Pseudomonadati</taxon>
        <taxon>Pseudomonadota</taxon>
        <taxon>Gammaproteobacteria</taxon>
        <taxon>Oceanospirillales</taxon>
        <taxon>Halomonadaceae</taxon>
        <taxon>Cobetia</taxon>
    </lineage>
</organism>
<dbReference type="GO" id="GO:0008995">
    <property type="term" value="F:ribonuclease E activity"/>
    <property type="evidence" value="ECO:0007669"/>
    <property type="project" value="UniProtKB-EC"/>
</dbReference>
<evidence type="ECO:0000256" key="14">
    <source>
        <dbReference type="ARBA" id="ARBA00022884"/>
    </source>
</evidence>
<name>A0AAP4U4N6_9GAMM</name>
<dbReference type="InterPro" id="IPR048583">
    <property type="entry name" value="RNase_E_G_thioredoxin-like"/>
</dbReference>
<evidence type="ECO:0000256" key="12">
    <source>
        <dbReference type="ARBA" id="ARBA00022833"/>
    </source>
</evidence>
<evidence type="ECO:0000313" key="19">
    <source>
        <dbReference type="EMBL" id="MDO6673833.1"/>
    </source>
</evidence>
<feature type="compositionally biased region" description="Low complexity" evidence="17">
    <location>
        <begin position="536"/>
        <end position="561"/>
    </location>
</feature>
<evidence type="ECO:0000256" key="2">
    <source>
        <dbReference type="ARBA" id="ARBA00022475"/>
    </source>
</evidence>
<comment type="similarity">
    <text evidence="16">Belongs to the RNase E/G family. RNase E subfamily.</text>
</comment>
<evidence type="ECO:0000256" key="5">
    <source>
        <dbReference type="ARBA" id="ARBA00022552"/>
    </source>
</evidence>
<dbReference type="GO" id="GO:0009898">
    <property type="term" value="C:cytoplasmic side of plasma membrane"/>
    <property type="evidence" value="ECO:0007669"/>
    <property type="project" value="UniProtKB-UniRule"/>
</dbReference>
<keyword evidence="12 16" id="KW-0862">Zinc</keyword>
<dbReference type="GO" id="GO:0006364">
    <property type="term" value="P:rRNA processing"/>
    <property type="evidence" value="ECO:0007669"/>
    <property type="project" value="UniProtKB-UniRule"/>
</dbReference>
<evidence type="ECO:0000256" key="8">
    <source>
        <dbReference type="ARBA" id="ARBA00022723"/>
    </source>
</evidence>
<dbReference type="Pfam" id="PF10150">
    <property type="entry name" value="RNase_E_G"/>
    <property type="match status" value="1"/>
</dbReference>
<feature type="compositionally biased region" description="Basic and acidic residues" evidence="17">
    <location>
        <begin position="585"/>
        <end position="615"/>
    </location>
</feature>
<dbReference type="EC" id="3.1.26.12" evidence="16"/>
<dbReference type="InterPro" id="IPR004659">
    <property type="entry name" value="RNase_E/G"/>
</dbReference>
<feature type="compositionally biased region" description="Low complexity" evidence="17">
    <location>
        <begin position="877"/>
        <end position="892"/>
    </location>
</feature>
<keyword evidence="3 16" id="KW-0963">Cytoplasm</keyword>
<dbReference type="CDD" id="cd04453">
    <property type="entry name" value="S1_RNase_E"/>
    <property type="match status" value="1"/>
</dbReference>
<keyword evidence="9 16" id="KW-0699">rRNA-binding</keyword>
<feature type="region of interest" description="Required for zinc-mediated homotetramerization and catalytic activity" evidence="16">
    <location>
        <begin position="402"/>
        <end position="405"/>
    </location>
</feature>
<evidence type="ECO:0000256" key="3">
    <source>
        <dbReference type="ARBA" id="ARBA00022490"/>
    </source>
</evidence>
<proteinExistence type="inferred from homology"/>
<dbReference type="EMBL" id="JAUORK010000035">
    <property type="protein sequence ID" value="MDO6673833.1"/>
    <property type="molecule type" value="Genomic_DNA"/>
</dbReference>
<feature type="compositionally biased region" description="Acidic residues" evidence="17">
    <location>
        <begin position="1172"/>
        <end position="1183"/>
    </location>
</feature>
<dbReference type="InterPro" id="IPR012340">
    <property type="entry name" value="NA-bd_OB-fold"/>
</dbReference>
<comment type="subcellular location">
    <subcellularLocation>
        <location evidence="16">Cytoplasm</location>
    </subcellularLocation>
    <subcellularLocation>
        <location evidence="16">Cell inner membrane</location>
        <topology evidence="16">Peripheral membrane protein</topology>
        <orientation evidence="16">Cytoplasmic side</orientation>
    </subcellularLocation>
</comment>
<comment type="catalytic activity">
    <reaction evidence="16">
        <text>Endonucleolytic cleavage of single-stranded RNA in A- and U-rich regions.</text>
        <dbReference type="EC" id="3.1.26.12"/>
    </reaction>
</comment>
<feature type="compositionally biased region" description="Low complexity" evidence="17">
    <location>
        <begin position="993"/>
        <end position="1010"/>
    </location>
</feature>
<keyword evidence="7 16" id="KW-0540">Nuclease</keyword>
<dbReference type="Pfam" id="PF00575">
    <property type="entry name" value="S1"/>
    <property type="match status" value="1"/>
</dbReference>
<comment type="function">
    <text evidence="16">Endoribonuclease that plays a central role in RNA processing and decay. Required for the maturation of 5S and 16S rRNAs and the majority of tRNAs. Also involved in the degradation of most mRNAs.</text>
</comment>
<feature type="domain" description="S1 motif" evidence="18">
    <location>
        <begin position="39"/>
        <end position="118"/>
    </location>
</feature>
<evidence type="ECO:0000256" key="11">
    <source>
        <dbReference type="ARBA" id="ARBA00022801"/>
    </source>
</evidence>
<feature type="region of interest" description="Disordered" evidence="17">
    <location>
        <begin position="951"/>
        <end position="1374"/>
    </location>
</feature>
<feature type="compositionally biased region" description="Low complexity" evidence="17">
    <location>
        <begin position="636"/>
        <end position="650"/>
    </location>
</feature>
<dbReference type="PANTHER" id="PTHR30001:SF1">
    <property type="entry name" value="RIBONUCLEASE E_G-LIKE PROTEIN, CHLOROPLASTIC"/>
    <property type="match status" value="1"/>
</dbReference>
<feature type="compositionally biased region" description="Low complexity" evidence="17">
    <location>
        <begin position="1122"/>
        <end position="1171"/>
    </location>
</feature>
<evidence type="ECO:0000256" key="10">
    <source>
        <dbReference type="ARBA" id="ARBA00022759"/>
    </source>
</evidence>
<keyword evidence="2 16" id="KW-1003">Cell membrane</keyword>
<feature type="region of interest" description="Disordered" evidence="17">
    <location>
        <begin position="493"/>
        <end position="654"/>
    </location>
</feature>
<dbReference type="InterPro" id="IPR028878">
    <property type="entry name" value="RNase_E"/>
</dbReference>
<keyword evidence="8 16" id="KW-0479">Metal-binding</keyword>
<dbReference type="GO" id="GO:0008270">
    <property type="term" value="F:zinc ion binding"/>
    <property type="evidence" value="ECO:0007669"/>
    <property type="project" value="UniProtKB-UniRule"/>
</dbReference>
<dbReference type="PROSITE" id="PS50126">
    <property type="entry name" value="S1"/>
    <property type="match status" value="1"/>
</dbReference>
<dbReference type="PANTHER" id="PTHR30001">
    <property type="entry name" value="RIBONUCLEASE"/>
    <property type="match status" value="1"/>
</dbReference>
<dbReference type="Proteomes" id="UP001170481">
    <property type="component" value="Unassembled WGS sequence"/>
</dbReference>
<dbReference type="Pfam" id="PF20833">
    <property type="entry name" value="RNase_E_G_Thio"/>
    <property type="match status" value="1"/>
</dbReference>
<feature type="compositionally biased region" description="Basic and acidic residues" evidence="17">
    <location>
        <begin position="680"/>
        <end position="696"/>
    </location>
</feature>
<feature type="region of interest" description="Disordered" evidence="17">
    <location>
        <begin position="667"/>
        <end position="920"/>
    </location>
</feature>
<feature type="compositionally biased region" description="Basic and acidic residues" evidence="17">
    <location>
        <begin position="508"/>
        <end position="522"/>
    </location>
</feature>
<evidence type="ECO:0000256" key="13">
    <source>
        <dbReference type="ARBA" id="ARBA00022842"/>
    </source>
</evidence>
<feature type="compositionally biased region" description="Polar residues" evidence="17">
    <location>
        <begin position="753"/>
        <end position="773"/>
    </location>
</feature>
<evidence type="ECO:0000256" key="16">
    <source>
        <dbReference type="HAMAP-Rule" id="MF_00970"/>
    </source>
</evidence>
<accession>A0AAP4U4N6</accession>
<dbReference type="GO" id="GO:0006402">
    <property type="term" value="P:mRNA catabolic process"/>
    <property type="evidence" value="ECO:0007669"/>
    <property type="project" value="UniProtKB-UniRule"/>
</dbReference>
<feature type="compositionally biased region" description="Basic and acidic residues" evidence="17">
    <location>
        <begin position="707"/>
        <end position="752"/>
    </location>
</feature>
<feature type="binding site" evidence="16">
    <location>
        <position position="405"/>
    </location>
    <ligand>
        <name>Zn(2+)</name>
        <dbReference type="ChEBI" id="CHEBI:29105"/>
        <note>ligand shared between dimeric partners</note>
    </ligand>
</feature>
<keyword evidence="14 16" id="KW-0694">RNA-binding</keyword>
<feature type="compositionally biased region" description="Polar residues" evidence="17">
    <location>
        <begin position="621"/>
        <end position="631"/>
    </location>
</feature>
<keyword evidence="16" id="KW-0820">tRNA-binding</keyword>
<keyword evidence="15 16" id="KW-0472">Membrane</keyword>